<organism evidence="4 5">
    <name type="scientific">Rubroshorea leprosula</name>
    <dbReference type="NCBI Taxonomy" id="152421"/>
    <lineage>
        <taxon>Eukaryota</taxon>
        <taxon>Viridiplantae</taxon>
        <taxon>Streptophyta</taxon>
        <taxon>Embryophyta</taxon>
        <taxon>Tracheophyta</taxon>
        <taxon>Spermatophyta</taxon>
        <taxon>Magnoliopsida</taxon>
        <taxon>eudicotyledons</taxon>
        <taxon>Gunneridae</taxon>
        <taxon>Pentapetalae</taxon>
        <taxon>rosids</taxon>
        <taxon>malvids</taxon>
        <taxon>Malvales</taxon>
        <taxon>Dipterocarpaceae</taxon>
        <taxon>Rubroshorea</taxon>
    </lineage>
</organism>
<gene>
    <name evidence="4" type="ORF">SLEP1_g56012</name>
</gene>
<name>A0AAV5MH39_9ROSI</name>
<keyword evidence="5" id="KW-1185">Reference proteome</keyword>
<protein>
    <recommendedName>
        <fullName evidence="3">CCHC-type domain-containing protein</fullName>
    </recommendedName>
</protein>
<feature type="compositionally biased region" description="Pro residues" evidence="2">
    <location>
        <begin position="449"/>
        <end position="461"/>
    </location>
</feature>
<dbReference type="Pfam" id="PF14111">
    <property type="entry name" value="DUF4283"/>
    <property type="match status" value="1"/>
</dbReference>
<dbReference type="InterPro" id="IPR001878">
    <property type="entry name" value="Znf_CCHC"/>
</dbReference>
<feature type="region of interest" description="Disordered" evidence="2">
    <location>
        <begin position="433"/>
        <end position="467"/>
    </location>
</feature>
<keyword evidence="1" id="KW-0863">Zinc-finger</keyword>
<proteinExistence type="predicted"/>
<comment type="caution">
    <text evidence="4">The sequence shown here is derived from an EMBL/GenBank/DDBJ whole genome shotgun (WGS) entry which is preliminary data.</text>
</comment>
<sequence>MSDNAGSAPAPTIALQFDVLMDAPQTQPQPQPANHLQPLSYRDKLLLEEKSSGISFATIPSYLEEDSDVDDDPENEVPIILLSKAEKRRIREPWANSLIIKAFAPKPVGYNFLYPRIKAQWKPLGKWDFIDLGNDFFLVRLQDEEDLKRVIFGGPWFVGPYYLTIRRWEPNFDPMSATFSTTAIWARLPHLSADHYDPITLEKIGNKIGTLLRVDAHTAHHTRGQYARVCAQVDLGMKLVHSVRIGKKFQKVVYEGVDALCFSCGRIGHRRNQCLSVHHKATSSQSINIKDSRQCQSSDENGSDNRLHSDSHIPSPSTSEDSMDLQLSDRVLDQYEPWMLVERRKPRRNNRKYSNSDKPEPSTLVNSHIPMDKNELGAPTRKHSLKGPTGPQGSKSIQANGKVSEAFNEKAVITATGSSHSNPSLLLAISSKPTSKSANKVPHKQPSPSSVPKPIGPPIGPPKAQVYKPKSTNIVNTSKPIPTLGMSANPPNLHPRWSLPQHPTPSLTQPPCYSFYLTTPGFLLFDPSPLSVR</sequence>
<dbReference type="PROSITE" id="PS50158">
    <property type="entry name" value="ZF_CCHC"/>
    <property type="match status" value="1"/>
</dbReference>
<evidence type="ECO:0000256" key="1">
    <source>
        <dbReference type="PROSITE-ProRule" id="PRU00047"/>
    </source>
</evidence>
<dbReference type="GO" id="GO:0003676">
    <property type="term" value="F:nucleic acid binding"/>
    <property type="evidence" value="ECO:0007669"/>
    <property type="project" value="InterPro"/>
</dbReference>
<feature type="region of interest" description="Disordered" evidence="2">
    <location>
        <begin position="280"/>
        <end position="324"/>
    </location>
</feature>
<dbReference type="AlphaFoldDB" id="A0AAV5MH39"/>
<dbReference type="PANTHER" id="PTHR31286">
    <property type="entry name" value="GLYCINE-RICH CELL WALL STRUCTURAL PROTEIN 1.8-LIKE"/>
    <property type="match status" value="1"/>
</dbReference>
<feature type="domain" description="CCHC-type" evidence="3">
    <location>
        <begin position="261"/>
        <end position="274"/>
    </location>
</feature>
<keyword evidence="1" id="KW-0862">Zinc</keyword>
<dbReference type="InterPro" id="IPR025558">
    <property type="entry name" value="DUF4283"/>
</dbReference>
<keyword evidence="1" id="KW-0479">Metal-binding</keyword>
<evidence type="ECO:0000313" key="5">
    <source>
        <dbReference type="Proteomes" id="UP001054252"/>
    </source>
</evidence>
<dbReference type="InterPro" id="IPR040256">
    <property type="entry name" value="At4g02000-like"/>
</dbReference>
<evidence type="ECO:0000256" key="2">
    <source>
        <dbReference type="SAM" id="MobiDB-lite"/>
    </source>
</evidence>
<dbReference type="GO" id="GO:0008270">
    <property type="term" value="F:zinc ion binding"/>
    <property type="evidence" value="ECO:0007669"/>
    <property type="project" value="UniProtKB-KW"/>
</dbReference>
<dbReference type="PANTHER" id="PTHR31286:SF99">
    <property type="entry name" value="DUF4283 DOMAIN-CONTAINING PROTEIN"/>
    <property type="match status" value="1"/>
</dbReference>
<feature type="compositionally biased region" description="Polar residues" evidence="2">
    <location>
        <begin position="282"/>
        <end position="300"/>
    </location>
</feature>
<feature type="region of interest" description="Disordered" evidence="2">
    <location>
        <begin position="342"/>
        <end position="398"/>
    </location>
</feature>
<dbReference type="EMBL" id="BPVZ01000291">
    <property type="protein sequence ID" value="GKV49251.1"/>
    <property type="molecule type" value="Genomic_DNA"/>
</dbReference>
<evidence type="ECO:0000259" key="3">
    <source>
        <dbReference type="PROSITE" id="PS50158"/>
    </source>
</evidence>
<evidence type="ECO:0000313" key="4">
    <source>
        <dbReference type="EMBL" id="GKV49251.1"/>
    </source>
</evidence>
<accession>A0AAV5MH39</accession>
<reference evidence="4 5" key="1">
    <citation type="journal article" date="2021" name="Commun. Biol.">
        <title>The genome of Shorea leprosula (Dipterocarpaceae) highlights the ecological relevance of drought in aseasonal tropical rainforests.</title>
        <authorList>
            <person name="Ng K.K.S."/>
            <person name="Kobayashi M.J."/>
            <person name="Fawcett J.A."/>
            <person name="Hatakeyama M."/>
            <person name="Paape T."/>
            <person name="Ng C.H."/>
            <person name="Ang C.C."/>
            <person name="Tnah L.H."/>
            <person name="Lee C.T."/>
            <person name="Nishiyama T."/>
            <person name="Sese J."/>
            <person name="O'Brien M.J."/>
            <person name="Copetti D."/>
            <person name="Mohd Noor M.I."/>
            <person name="Ong R.C."/>
            <person name="Putra M."/>
            <person name="Sireger I.Z."/>
            <person name="Indrioko S."/>
            <person name="Kosugi Y."/>
            <person name="Izuno A."/>
            <person name="Isagi Y."/>
            <person name="Lee S.L."/>
            <person name="Shimizu K.K."/>
        </authorList>
    </citation>
    <scope>NUCLEOTIDE SEQUENCE [LARGE SCALE GENOMIC DNA]</scope>
    <source>
        <strain evidence="4">214</strain>
    </source>
</reference>
<dbReference type="Proteomes" id="UP001054252">
    <property type="component" value="Unassembled WGS sequence"/>
</dbReference>